<dbReference type="Proteomes" id="UP000485058">
    <property type="component" value="Unassembled WGS sequence"/>
</dbReference>
<proteinExistence type="predicted"/>
<protein>
    <submittedName>
        <fullName evidence="1">Uncharacterized protein</fullName>
    </submittedName>
</protein>
<dbReference type="EMBL" id="BLLF01000878">
    <property type="protein sequence ID" value="GFH15642.1"/>
    <property type="molecule type" value="Genomic_DNA"/>
</dbReference>
<keyword evidence="2" id="KW-1185">Reference proteome</keyword>
<evidence type="ECO:0000313" key="1">
    <source>
        <dbReference type="EMBL" id="GFH15642.1"/>
    </source>
</evidence>
<evidence type="ECO:0000313" key="2">
    <source>
        <dbReference type="Proteomes" id="UP000485058"/>
    </source>
</evidence>
<reference evidence="1 2" key="1">
    <citation type="submission" date="2020-02" db="EMBL/GenBank/DDBJ databases">
        <title>Draft genome sequence of Haematococcus lacustris strain NIES-144.</title>
        <authorList>
            <person name="Morimoto D."/>
            <person name="Nakagawa S."/>
            <person name="Yoshida T."/>
            <person name="Sawayama S."/>
        </authorList>
    </citation>
    <scope>NUCLEOTIDE SEQUENCE [LARGE SCALE GENOMIC DNA]</scope>
    <source>
        <strain evidence="1 2">NIES-144</strain>
    </source>
</reference>
<name>A0A699ZIX9_HAELA</name>
<accession>A0A699ZIX9</accession>
<sequence>MRHGGALCPALRARVLFRGHVQCRQVVPHQPADRPGASGERILQTREPSLVEQPCHARVNLTICFHAVCSCAAGSPTMCQHAACTLAAAQHWVTVPCSRPRRKPSASASRLSS</sequence>
<organism evidence="1 2">
    <name type="scientific">Haematococcus lacustris</name>
    <name type="common">Green alga</name>
    <name type="synonym">Haematococcus pluvialis</name>
    <dbReference type="NCBI Taxonomy" id="44745"/>
    <lineage>
        <taxon>Eukaryota</taxon>
        <taxon>Viridiplantae</taxon>
        <taxon>Chlorophyta</taxon>
        <taxon>core chlorophytes</taxon>
        <taxon>Chlorophyceae</taxon>
        <taxon>CS clade</taxon>
        <taxon>Chlamydomonadales</taxon>
        <taxon>Haematococcaceae</taxon>
        <taxon>Haematococcus</taxon>
    </lineage>
</organism>
<gene>
    <name evidence="1" type="ORF">HaLaN_11903</name>
</gene>
<dbReference type="AlphaFoldDB" id="A0A699ZIX9"/>
<comment type="caution">
    <text evidence="1">The sequence shown here is derived from an EMBL/GenBank/DDBJ whole genome shotgun (WGS) entry which is preliminary data.</text>
</comment>